<dbReference type="SUPFAM" id="SSF48452">
    <property type="entry name" value="TPR-like"/>
    <property type="match status" value="1"/>
</dbReference>
<dbReference type="Gene3D" id="1.25.40.10">
    <property type="entry name" value="Tetratricopeptide repeat domain"/>
    <property type="match status" value="1"/>
</dbReference>
<proteinExistence type="predicted"/>
<name>A0A7D4UJL4_9SPHI</name>
<sequence>MDTFYTIEEKYLQAVEERYYGEMPKSLQLLNDIIQTDPLYARAHYQLGLIYYYNMADYQTAGYHLKLCAELEPQFPDAYIPYLQLLVFLNMAAQAGAVSQKALQVPGVDHAAVYKQLGLLAEKSGNWTQASGMFRKALLAASNKKQVDNLEESLERIALKVKSTRGYTYSLAE</sequence>
<accession>A0A7D4UJL4</accession>
<organism evidence="1 2">
    <name type="scientific">Mucilaginibacter mali</name>
    <dbReference type="NCBI Taxonomy" id="2740462"/>
    <lineage>
        <taxon>Bacteria</taxon>
        <taxon>Pseudomonadati</taxon>
        <taxon>Bacteroidota</taxon>
        <taxon>Sphingobacteriia</taxon>
        <taxon>Sphingobacteriales</taxon>
        <taxon>Sphingobacteriaceae</taxon>
        <taxon>Mucilaginibacter</taxon>
    </lineage>
</organism>
<protein>
    <submittedName>
        <fullName evidence="1">Uncharacterized protein</fullName>
    </submittedName>
</protein>
<gene>
    <name evidence="1" type="ORF">HQ865_05980</name>
</gene>
<reference evidence="1 2" key="1">
    <citation type="submission" date="2020-05" db="EMBL/GenBank/DDBJ databases">
        <title>Mucilaginibacter mali sp. nov.</title>
        <authorList>
            <person name="Kim H.S."/>
            <person name="Lee K.C."/>
            <person name="Suh M.K."/>
            <person name="Kim J.-S."/>
            <person name="Han K.-I."/>
            <person name="Eom M.K."/>
            <person name="Shin Y.K."/>
            <person name="Lee J.-S."/>
        </authorList>
    </citation>
    <scope>NUCLEOTIDE SEQUENCE [LARGE SCALE GENOMIC DNA]</scope>
    <source>
        <strain evidence="1 2">G2-14</strain>
    </source>
</reference>
<dbReference type="EMBL" id="CP054139">
    <property type="protein sequence ID" value="QKJ29322.1"/>
    <property type="molecule type" value="Genomic_DNA"/>
</dbReference>
<dbReference type="Proteomes" id="UP000505355">
    <property type="component" value="Chromosome"/>
</dbReference>
<dbReference type="RefSeq" id="WP_173414016.1">
    <property type="nucleotide sequence ID" value="NZ_CP054139.1"/>
</dbReference>
<evidence type="ECO:0000313" key="1">
    <source>
        <dbReference type="EMBL" id="QKJ29322.1"/>
    </source>
</evidence>
<evidence type="ECO:0000313" key="2">
    <source>
        <dbReference type="Proteomes" id="UP000505355"/>
    </source>
</evidence>
<dbReference type="KEGG" id="mmab:HQ865_05980"/>
<keyword evidence="2" id="KW-1185">Reference proteome</keyword>
<dbReference type="AlphaFoldDB" id="A0A7D4UJL4"/>
<dbReference type="InterPro" id="IPR011990">
    <property type="entry name" value="TPR-like_helical_dom_sf"/>
</dbReference>